<evidence type="ECO:0000256" key="3">
    <source>
        <dbReference type="ARBA" id="ARBA00022692"/>
    </source>
</evidence>
<protein>
    <recommendedName>
        <fullName evidence="10">Aquaporin</fullName>
    </recommendedName>
</protein>
<dbReference type="PANTHER" id="PTHR19139">
    <property type="entry name" value="AQUAPORIN TRANSPORTER"/>
    <property type="match status" value="1"/>
</dbReference>
<reference evidence="8 9" key="1">
    <citation type="submission" date="2024-03" db="EMBL/GenBank/DDBJ databases">
        <title>The Acrasis kona genome and developmental transcriptomes reveal deep origins of eukaryotic multicellular pathways.</title>
        <authorList>
            <person name="Sheikh S."/>
            <person name="Fu C.-J."/>
            <person name="Brown M.W."/>
            <person name="Baldauf S.L."/>
        </authorList>
    </citation>
    <scope>NUCLEOTIDE SEQUENCE [LARGE SCALE GENOMIC DNA]</scope>
    <source>
        <strain evidence="8 9">ATCC MYA-3509</strain>
    </source>
</reference>
<name>A0AAW2ZKL5_9EUKA</name>
<evidence type="ECO:0000256" key="7">
    <source>
        <dbReference type="SAM" id="Phobius"/>
    </source>
</evidence>
<gene>
    <name evidence="8" type="ORF">AKO1_013748</name>
</gene>
<keyword evidence="6" id="KW-0813">Transport</keyword>
<evidence type="ECO:0000313" key="8">
    <source>
        <dbReference type="EMBL" id="KAL0489224.1"/>
    </source>
</evidence>
<feature type="transmembrane region" description="Helical" evidence="7">
    <location>
        <begin position="118"/>
        <end position="145"/>
    </location>
</feature>
<dbReference type="SUPFAM" id="SSF81338">
    <property type="entry name" value="Aquaporin-like"/>
    <property type="match status" value="1"/>
</dbReference>
<evidence type="ECO:0008006" key="10">
    <source>
        <dbReference type="Google" id="ProtNLM"/>
    </source>
</evidence>
<proteinExistence type="inferred from homology"/>
<dbReference type="InterPro" id="IPR034294">
    <property type="entry name" value="Aquaporin_transptr"/>
</dbReference>
<evidence type="ECO:0000313" key="9">
    <source>
        <dbReference type="Proteomes" id="UP001431209"/>
    </source>
</evidence>
<evidence type="ECO:0000256" key="2">
    <source>
        <dbReference type="ARBA" id="ARBA00006175"/>
    </source>
</evidence>
<feature type="transmembrane region" description="Helical" evidence="7">
    <location>
        <begin position="222"/>
        <end position="241"/>
    </location>
</feature>
<comment type="subcellular location">
    <subcellularLocation>
        <location evidence="1">Membrane</location>
        <topology evidence="1">Multi-pass membrane protein</topology>
    </subcellularLocation>
</comment>
<keyword evidence="4 7" id="KW-1133">Transmembrane helix</keyword>
<feature type="transmembrane region" description="Helical" evidence="7">
    <location>
        <begin position="75"/>
        <end position="98"/>
    </location>
</feature>
<dbReference type="Pfam" id="PF00230">
    <property type="entry name" value="MIP"/>
    <property type="match status" value="1"/>
</dbReference>
<dbReference type="Gene3D" id="1.20.1080.10">
    <property type="entry name" value="Glycerol uptake facilitator protein"/>
    <property type="match status" value="1"/>
</dbReference>
<accession>A0AAW2ZKL5</accession>
<evidence type="ECO:0000256" key="6">
    <source>
        <dbReference type="RuleBase" id="RU000477"/>
    </source>
</evidence>
<dbReference type="AlphaFoldDB" id="A0AAW2ZKL5"/>
<dbReference type="PRINTS" id="PR00783">
    <property type="entry name" value="MINTRINSICP"/>
</dbReference>
<dbReference type="InterPro" id="IPR000425">
    <property type="entry name" value="MIP"/>
</dbReference>
<organism evidence="8 9">
    <name type="scientific">Acrasis kona</name>
    <dbReference type="NCBI Taxonomy" id="1008807"/>
    <lineage>
        <taxon>Eukaryota</taxon>
        <taxon>Discoba</taxon>
        <taxon>Heterolobosea</taxon>
        <taxon>Tetramitia</taxon>
        <taxon>Eutetramitia</taxon>
        <taxon>Acrasidae</taxon>
        <taxon>Acrasis</taxon>
    </lineage>
</organism>
<feature type="transmembrane region" description="Helical" evidence="7">
    <location>
        <begin position="261"/>
        <end position="282"/>
    </location>
</feature>
<dbReference type="EMBL" id="JAOPGA020001532">
    <property type="protein sequence ID" value="KAL0489224.1"/>
    <property type="molecule type" value="Genomic_DNA"/>
</dbReference>
<dbReference type="Proteomes" id="UP001431209">
    <property type="component" value="Unassembled WGS sequence"/>
</dbReference>
<dbReference type="PANTHER" id="PTHR19139:SF199">
    <property type="entry name" value="MIP17260P"/>
    <property type="match status" value="1"/>
</dbReference>
<feature type="transmembrane region" description="Helical" evidence="7">
    <location>
        <begin position="157"/>
        <end position="176"/>
    </location>
</feature>
<dbReference type="GO" id="GO:0005886">
    <property type="term" value="C:plasma membrane"/>
    <property type="evidence" value="ECO:0007669"/>
    <property type="project" value="TreeGrafter"/>
</dbReference>
<comment type="caution">
    <text evidence="8">The sequence shown here is derived from an EMBL/GenBank/DDBJ whole genome shotgun (WGS) entry which is preliminary data.</text>
</comment>
<evidence type="ECO:0000256" key="5">
    <source>
        <dbReference type="ARBA" id="ARBA00023136"/>
    </source>
</evidence>
<sequence>MDEIIKPSPGHIVVDIPAEKQDDKKDNKGKKAERKRPDILWWCRRIIVGKNVEEEKESCKKHPHFEAIKREFRRYVCEFIGTLFLILFVSGIQTVQAFSTGLGTNDVTLIDKGVISGFLLAGMIYIFGTVSGAHFNPLVTVAFFLRGVMVWWRTITYVIVQLAGAIVGAAILYGIFGNIGGLGTTVPIVSPGAALGVEILITFLLIMVVLSTAEKSKILGPVSAIAVGATFGSVELFAWNLTGASANPWRTFAPTIISGVGWRTIWVYFAGPIIGMIIAVIVQRIITTARSQDKVQDSAEGKAKNTA</sequence>
<feature type="transmembrane region" description="Helical" evidence="7">
    <location>
        <begin position="188"/>
        <end position="210"/>
    </location>
</feature>
<evidence type="ECO:0000256" key="1">
    <source>
        <dbReference type="ARBA" id="ARBA00004141"/>
    </source>
</evidence>
<keyword evidence="3 6" id="KW-0812">Transmembrane</keyword>
<evidence type="ECO:0000256" key="4">
    <source>
        <dbReference type="ARBA" id="ARBA00022989"/>
    </source>
</evidence>
<keyword evidence="5 7" id="KW-0472">Membrane</keyword>
<keyword evidence="9" id="KW-1185">Reference proteome</keyword>
<dbReference type="GO" id="GO:0015250">
    <property type="term" value="F:water channel activity"/>
    <property type="evidence" value="ECO:0007669"/>
    <property type="project" value="TreeGrafter"/>
</dbReference>
<dbReference type="InterPro" id="IPR023271">
    <property type="entry name" value="Aquaporin-like"/>
</dbReference>
<comment type="similarity">
    <text evidence="2 6">Belongs to the MIP/aquaporin (TC 1.A.8) family.</text>
</comment>